<protein>
    <recommendedName>
        <fullName evidence="5">Glycosyltransferase</fullName>
    </recommendedName>
</protein>
<evidence type="ECO:0000313" key="4">
    <source>
        <dbReference type="Proteomes" id="UP000197528"/>
    </source>
</evidence>
<name>A0A254Q1I6_9BURK</name>
<dbReference type="NCBIfam" id="TIGR00696">
    <property type="entry name" value="wecG_tagA_cpsF"/>
    <property type="match status" value="1"/>
</dbReference>
<dbReference type="Proteomes" id="UP000197528">
    <property type="component" value="Unassembled WGS sequence"/>
</dbReference>
<evidence type="ECO:0000313" key="3">
    <source>
        <dbReference type="EMBL" id="OWS70681.1"/>
    </source>
</evidence>
<reference evidence="3 4" key="1">
    <citation type="submission" date="2017-05" db="EMBL/GenBank/DDBJ databases">
        <title>Genome of Polynucleobacter sp. MWH-Feld-100.</title>
        <authorList>
            <person name="Hahn M.W."/>
        </authorList>
    </citation>
    <scope>NUCLEOTIDE SEQUENCE [LARGE SCALE GENOMIC DNA]</scope>
    <source>
        <strain evidence="3 4">MWH-Feld-100</strain>
    </source>
</reference>
<dbReference type="CDD" id="cd06533">
    <property type="entry name" value="Glyco_transf_WecG_TagA"/>
    <property type="match status" value="1"/>
</dbReference>
<evidence type="ECO:0008006" key="5">
    <source>
        <dbReference type="Google" id="ProtNLM"/>
    </source>
</evidence>
<keyword evidence="4" id="KW-1185">Reference proteome</keyword>
<keyword evidence="2" id="KW-0808">Transferase</keyword>
<dbReference type="PANTHER" id="PTHR34136:SF1">
    <property type="entry name" value="UDP-N-ACETYL-D-MANNOSAMINURONIC ACID TRANSFERASE"/>
    <property type="match status" value="1"/>
</dbReference>
<organism evidence="3 4">
    <name type="scientific">Polynucleobacter campilacus</name>
    <dbReference type="NCBI Taxonomy" id="1743163"/>
    <lineage>
        <taxon>Bacteria</taxon>
        <taxon>Pseudomonadati</taxon>
        <taxon>Pseudomonadota</taxon>
        <taxon>Betaproteobacteria</taxon>
        <taxon>Burkholderiales</taxon>
        <taxon>Burkholderiaceae</taxon>
        <taxon>Polynucleobacter</taxon>
    </lineage>
</organism>
<keyword evidence="1" id="KW-0328">Glycosyltransferase</keyword>
<dbReference type="AlphaFoldDB" id="A0A254Q1I6"/>
<sequence length="253" mass="28060">MPLIHRQLSQVIGIDVDVGSITSLGDHIVGIAKKAAKNAYVCVANAHMLTIAKADPHFSEVLKNASLVVPDGMPLVWTQKKKGFAHAQRVSGPDLMLHLCKLAEKDNLSVFLLGASPRTLELLSENLLQRFSNLKIVGTHSPAALPEKPKLNEDLVERINQSGASILFVGLGCPKQEYWCANHAPQLNAVAIGVGAAFDFHAGTKKRPPLWVQQSGLEWLYRLLSEPRRLWKRYFTSNTAFIYYSFLDLVKRK</sequence>
<dbReference type="InterPro" id="IPR004629">
    <property type="entry name" value="WecG_TagA_CpsF"/>
</dbReference>
<dbReference type="EMBL" id="NGUP01000001">
    <property type="protein sequence ID" value="OWS70681.1"/>
    <property type="molecule type" value="Genomic_DNA"/>
</dbReference>
<dbReference type="RefSeq" id="WP_088524395.1">
    <property type="nucleotide sequence ID" value="NZ_NGUP01000001.1"/>
</dbReference>
<dbReference type="Pfam" id="PF03808">
    <property type="entry name" value="Glyco_tran_WecG"/>
    <property type="match status" value="1"/>
</dbReference>
<dbReference type="OrthoDB" id="9808602at2"/>
<evidence type="ECO:0000256" key="1">
    <source>
        <dbReference type="ARBA" id="ARBA00022676"/>
    </source>
</evidence>
<accession>A0A254Q1I6</accession>
<evidence type="ECO:0000256" key="2">
    <source>
        <dbReference type="ARBA" id="ARBA00022679"/>
    </source>
</evidence>
<dbReference type="GO" id="GO:0016758">
    <property type="term" value="F:hexosyltransferase activity"/>
    <property type="evidence" value="ECO:0007669"/>
    <property type="project" value="TreeGrafter"/>
</dbReference>
<proteinExistence type="predicted"/>
<comment type="caution">
    <text evidence="3">The sequence shown here is derived from an EMBL/GenBank/DDBJ whole genome shotgun (WGS) entry which is preliminary data.</text>
</comment>
<dbReference type="PANTHER" id="PTHR34136">
    <property type="match status" value="1"/>
</dbReference>
<gene>
    <name evidence="3" type="ORF">CBI31_00040</name>
</gene>